<evidence type="ECO:0000256" key="2">
    <source>
        <dbReference type="SAM" id="Phobius"/>
    </source>
</evidence>
<proteinExistence type="predicted"/>
<dbReference type="EMBL" id="QLII01000001">
    <property type="protein sequence ID" value="RAI74502.1"/>
    <property type="molecule type" value="Genomic_DNA"/>
</dbReference>
<evidence type="ECO:0000256" key="1">
    <source>
        <dbReference type="SAM" id="Coils"/>
    </source>
</evidence>
<feature type="transmembrane region" description="Helical" evidence="2">
    <location>
        <begin position="20"/>
        <end position="36"/>
    </location>
</feature>
<evidence type="ECO:0000259" key="3">
    <source>
        <dbReference type="Pfam" id="PF06580"/>
    </source>
</evidence>
<feature type="transmembrane region" description="Helical" evidence="2">
    <location>
        <begin position="48"/>
        <end position="67"/>
    </location>
</feature>
<keyword evidence="2" id="KW-1133">Transmembrane helix</keyword>
<dbReference type="PANTHER" id="PTHR34220:SF7">
    <property type="entry name" value="SENSOR HISTIDINE KINASE YPDA"/>
    <property type="match status" value="1"/>
</dbReference>
<feature type="transmembrane region" description="Helical" evidence="2">
    <location>
        <begin position="112"/>
        <end position="131"/>
    </location>
</feature>
<dbReference type="RefSeq" id="WP_146619158.1">
    <property type="nucleotide sequence ID" value="NZ_QLII01000001.1"/>
</dbReference>
<evidence type="ECO:0000313" key="4">
    <source>
        <dbReference type="EMBL" id="RAI74502.1"/>
    </source>
</evidence>
<keyword evidence="1" id="KW-0175">Coiled coil</keyword>
<feature type="domain" description="Signal transduction histidine kinase internal region" evidence="3">
    <location>
        <begin position="155"/>
        <end position="233"/>
    </location>
</feature>
<name>A0A327NGS4_9BACT</name>
<dbReference type="Proteomes" id="UP000249016">
    <property type="component" value="Unassembled WGS sequence"/>
</dbReference>
<reference evidence="4 5" key="1">
    <citation type="submission" date="2018-06" db="EMBL/GenBank/DDBJ databases">
        <title>Spirosoma sp. HMF3257 Genome sequencing and assembly.</title>
        <authorList>
            <person name="Kang H."/>
            <person name="Cha I."/>
            <person name="Kim H."/>
            <person name="Kang J."/>
            <person name="Joh K."/>
        </authorList>
    </citation>
    <scope>NUCLEOTIDE SEQUENCE [LARGE SCALE GENOMIC DNA]</scope>
    <source>
        <strain evidence="4 5">HMF3257</strain>
    </source>
</reference>
<keyword evidence="2" id="KW-0812">Transmembrane</keyword>
<dbReference type="GO" id="GO:0016020">
    <property type="term" value="C:membrane"/>
    <property type="evidence" value="ECO:0007669"/>
    <property type="project" value="InterPro"/>
</dbReference>
<accession>A0A327NGS4</accession>
<organism evidence="4 5">
    <name type="scientific">Spirosoma telluris</name>
    <dbReference type="NCBI Taxonomy" id="2183553"/>
    <lineage>
        <taxon>Bacteria</taxon>
        <taxon>Pseudomonadati</taxon>
        <taxon>Bacteroidota</taxon>
        <taxon>Cytophagia</taxon>
        <taxon>Cytophagales</taxon>
        <taxon>Cytophagaceae</taxon>
        <taxon>Spirosoma</taxon>
    </lineage>
</organism>
<keyword evidence="5" id="KW-1185">Reference proteome</keyword>
<dbReference type="AlphaFoldDB" id="A0A327NGS4"/>
<dbReference type="OrthoDB" id="9792992at2"/>
<dbReference type="InterPro" id="IPR036890">
    <property type="entry name" value="HATPase_C_sf"/>
</dbReference>
<sequence length="347" mass="39460">MKKEQNTGVNELTELQKHALIWVLSAIPIYLIINLYTETVVERDDEEAALAGTFLCLVGIYFGRYLAHLWIPANKKVPSWLLGFLPLLLTGFAFVVAQFANSLRNHSDQLMFVIFLILPFFLFCVLSGLFIKLIRTRINSQLQEAKAQAEQSQSELHLLQSQLSPHFLFNTLNNLYGISISQPDKTPTLLLKLADLLRYSVYDAKELFVPLTDELAYINNYIEFEKIRIGSRLALTTSIENGIDPAIKIAPMLLIVFIENAFKHSKNTLDQKIVVDIQVKLWGNSILFSVKNSFCPADNKQDALEKSSGLGLVNVKKRLELLYPNTHELTIRDEGGFYMVLLQLRIK</sequence>
<evidence type="ECO:0000313" key="5">
    <source>
        <dbReference type="Proteomes" id="UP000249016"/>
    </source>
</evidence>
<dbReference type="Gene3D" id="3.30.565.10">
    <property type="entry name" value="Histidine kinase-like ATPase, C-terminal domain"/>
    <property type="match status" value="1"/>
</dbReference>
<protein>
    <recommendedName>
        <fullName evidence="3">Signal transduction histidine kinase internal region domain-containing protein</fullName>
    </recommendedName>
</protein>
<keyword evidence="2" id="KW-0472">Membrane</keyword>
<dbReference type="SUPFAM" id="SSF55874">
    <property type="entry name" value="ATPase domain of HSP90 chaperone/DNA topoisomerase II/histidine kinase"/>
    <property type="match status" value="1"/>
</dbReference>
<feature type="coiled-coil region" evidence="1">
    <location>
        <begin position="135"/>
        <end position="162"/>
    </location>
</feature>
<gene>
    <name evidence="4" type="ORF">HMF3257_09880</name>
</gene>
<comment type="caution">
    <text evidence="4">The sequence shown here is derived from an EMBL/GenBank/DDBJ whole genome shotgun (WGS) entry which is preliminary data.</text>
</comment>
<dbReference type="PANTHER" id="PTHR34220">
    <property type="entry name" value="SENSOR HISTIDINE KINASE YPDA"/>
    <property type="match status" value="1"/>
</dbReference>
<dbReference type="Pfam" id="PF06580">
    <property type="entry name" value="His_kinase"/>
    <property type="match status" value="1"/>
</dbReference>
<dbReference type="InterPro" id="IPR010559">
    <property type="entry name" value="Sig_transdc_His_kin_internal"/>
</dbReference>
<feature type="transmembrane region" description="Helical" evidence="2">
    <location>
        <begin position="79"/>
        <end position="100"/>
    </location>
</feature>
<dbReference type="GO" id="GO:0000155">
    <property type="term" value="F:phosphorelay sensor kinase activity"/>
    <property type="evidence" value="ECO:0007669"/>
    <property type="project" value="InterPro"/>
</dbReference>
<dbReference type="InterPro" id="IPR050640">
    <property type="entry name" value="Bact_2-comp_sensor_kinase"/>
</dbReference>